<accession>A0A2T0KGV5</accession>
<name>A0A2T0KGV5_9ACTN</name>
<dbReference type="RefSeq" id="WP_146169066.1">
    <property type="nucleotide sequence ID" value="NZ_BOMO01000020.1"/>
</dbReference>
<reference evidence="2 3" key="1">
    <citation type="submission" date="2018-03" db="EMBL/GenBank/DDBJ databases">
        <title>Genomic Encyclopedia of Archaeal and Bacterial Type Strains, Phase II (KMG-II): from individual species to whole genera.</title>
        <authorList>
            <person name="Goeker M."/>
        </authorList>
    </citation>
    <scope>NUCLEOTIDE SEQUENCE [LARGE SCALE GENOMIC DNA]</scope>
    <source>
        <strain evidence="2 3">DSM 43146</strain>
    </source>
</reference>
<keyword evidence="3" id="KW-1185">Reference proteome</keyword>
<dbReference type="Proteomes" id="UP000239415">
    <property type="component" value="Unassembled WGS sequence"/>
</dbReference>
<organism evidence="2 3">
    <name type="scientific">Actinoplanes italicus</name>
    <dbReference type="NCBI Taxonomy" id="113567"/>
    <lineage>
        <taxon>Bacteria</taxon>
        <taxon>Bacillati</taxon>
        <taxon>Actinomycetota</taxon>
        <taxon>Actinomycetes</taxon>
        <taxon>Micromonosporales</taxon>
        <taxon>Micromonosporaceae</taxon>
        <taxon>Actinoplanes</taxon>
    </lineage>
</organism>
<evidence type="ECO:0000313" key="3">
    <source>
        <dbReference type="Proteomes" id="UP000239415"/>
    </source>
</evidence>
<keyword evidence="1" id="KW-1133">Transmembrane helix</keyword>
<dbReference type="OrthoDB" id="3297422at2"/>
<proteinExistence type="predicted"/>
<dbReference type="Pfam" id="PF06197">
    <property type="entry name" value="DUF998"/>
    <property type="match status" value="1"/>
</dbReference>
<protein>
    <submittedName>
        <fullName evidence="2">Uncharacterized protein DUF998</fullName>
    </submittedName>
</protein>
<feature type="transmembrane region" description="Helical" evidence="1">
    <location>
        <begin position="82"/>
        <end position="99"/>
    </location>
</feature>
<comment type="caution">
    <text evidence="2">The sequence shown here is derived from an EMBL/GenBank/DDBJ whole genome shotgun (WGS) entry which is preliminary data.</text>
</comment>
<dbReference type="EMBL" id="PVMZ01000004">
    <property type="protein sequence ID" value="PRX22674.1"/>
    <property type="molecule type" value="Genomic_DNA"/>
</dbReference>
<evidence type="ECO:0000256" key="1">
    <source>
        <dbReference type="SAM" id="Phobius"/>
    </source>
</evidence>
<feature type="transmembrane region" description="Helical" evidence="1">
    <location>
        <begin position="150"/>
        <end position="173"/>
    </location>
</feature>
<evidence type="ECO:0000313" key="2">
    <source>
        <dbReference type="EMBL" id="PRX22674.1"/>
    </source>
</evidence>
<keyword evidence="1" id="KW-0812">Transmembrane</keyword>
<feature type="transmembrane region" description="Helical" evidence="1">
    <location>
        <begin position="119"/>
        <end position="138"/>
    </location>
</feature>
<dbReference type="InterPro" id="IPR009339">
    <property type="entry name" value="DUF998"/>
</dbReference>
<feature type="transmembrane region" description="Helical" evidence="1">
    <location>
        <begin position="193"/>
        <end position="213"/>
    </location>
</feature>
<dbReference type="AlphaFoldDB" id="A0A2T0KGV5"/>
<gene>
    <name evidence="2" type="ORF">CLV67_104202</name>
</gene>
<keyword evidence="1" id="KW-0472">Membrane</keyword>
<feature type="transmembrane region" description="Helical" evidence="1">
    <location>
        <begin position="49"/>
        <end position="70"/>
    </location>
</feature>
<sequence>MRTPIERRSTLVLAALGGYVLFTGAADLANPGWSPVETMVSHYVHARAGRLIPAGLLSLAAATALLLTLLTRTAAGTRTGRWLLGAFTAALVTGAVFPADPYGRWDQPPTVPGMLHGTAAMVAFLTLPVAAILLTRTWRRDPRWQPVTRALTVTAALSAVTCAVLAVLFADVTDGPSLTVGAYESLIGLAERLTLWSFVAWLAAAAAGLPRLARQPTGEHVTR</sequence>